<keyword evidence="4" id="KW-0804">Transcription</keyword>
<comment type="caution">
    <text evidence="6">The sequence shown here is derived from an EMBL/GenBank/DDBJ whole genome shotgun (WGS) entry which is preliminary data.</text>
</comment>
<dbReference type="GO" id="GO:0000976">
    <property type="term" value="F:transcription cis-regulatory region binding"/>
    <property type="evidence" value="ECO:0007669"/>
    <property type="project" value="TreeGrafter"/>
</dbReference>
<dbReference type="GO" id="GO:0003700">
    <property type="term" value="F:DNA-binding transcription factor activity"/>
    <property type="evidence" value="ECO:0007669"/>
    <property type="project" value="InterPro"/>
</dbReference>
<dbReference type="Pfam" id="PF00126">
    <property type="entry name" value="HTH_1"/>
    <property type="match status" value="1"/>
</dbReference>
<dbReference type="InterPro" id="IPR036390">
    <property type="entry name" value="WH_DNA-bd_sf"/>
</dbReference>
<comment type="similarity">
    <text evidence="1">Belongs to the LysR transcriptional regulatory family.</text>
</comment>
<keyword evidence="2" id="KW-0805">Transcription regulation</keyword>
<feature type="domain" description="HTH lysR-type" evidence="5">
    <location>
        <begin position="1"/>
        <end position="60"/>
    </location>
</feature>
<reference evidence="6 7" key="1">
    <citation type="journal article" date="2014" name="Int. J. Syst. Evol. Microbiol.">
        <title>Complete genome sequence of Corynebacterium casei LMG S-19264T (=DSM 44701T), isolated from a smear-ripened cheese.</title>
        <authorList>
            <consortium name="US DOE Joint Genome Institute (JGI-PGF)"/>
            <person name="Walter F."/>
            <person name="Albersmeier A."/>
            <person name="Kalinowski J."/>
            <person name="Ruckert C."/>
        </authorList>
    </citation>
    <scope>NUCLEOTIDE SEQUENCE [LARGE SCALE GENOMIC DNA]</scope>
    <source>
        <strain evidence="6 7">NBRC 112785</strain>
    </source>
</reference>
<dbReference type="EMBL" id="BSPO01000002">
    <property type="protein sequence ID" value="GLS83270.1"/>
    <property type="molecule type" value="Genomic_DNA"/>
</dbReference>
<evidence type="ECO:0000256" key="1">
    <source>
        <dbReference type="ARBA" id="ARBA00009437"/>
    </source>
</evidence>
<dbReference type="PROSITE" id="PS50931">
    <property type="entry name" value="HTH_LYSR"/>
    <property type="match status" value="1"/>
</dbReference>
<dbReference type="InterPro" id="IPR005119">
    <property type="entry name" value="LysR_subst-bd"/>
</dbReference>
<dbReference type="Proteomes" id="UP001157439">
    <property type="component" value="Unassembled WGS sequence"/>
</dbReference>
<evidence type="ECO:0000313" key="7">
    <source>
        <dbReference type="Proteomes" id="UP001157439"/>
    </source>
</evidence>
<dbReference type="InterPro" id="IPR036388">
    <property type="entry name" value="WH-like_DNA-bd_sf"/>
</dbReference>
<evidence type="ECO:0000313" key="6">
    <source>
        <dbReference type="EMBL" id="GLS83270.1"/>
    </source>
</evidence>
<dbReference type="Gene3D" id="1.10.10.10">
    <property type="entry name" value="Winged helix-like DNA-binding domain superfamily/Winged helix DNA-binding domain"/>
    <property type="match status" value="1"/>
</dbReference>
<keyword evidence="7" id="KW-1185">Reference proteome</keyword>
<dbReference type="PANTHER" id="PTHR30126:SF91">
    <property type="entry name" value="LYSR FAMILY TRANSCRIPTIONAL REGULATOR"/>
    <property type="match status" value="1"/>
</dbReference>
<dbReference type="SUPFAM" id="SSF53850">
    <property type="entry name" value="Periplasmic binding protein-like II"/>
    <property type="match status" value="1"/>
</dbReference>
<accession>A0AA37WY11</accession>
<dbReference type="AlphaFoldDB" id="A0AA37WY11"/>
<dbReference type="InterPro" id="IPR000847">
    <property type="entry name" value="LysR_HTH_N"/>
</dbReference>
<evidence type="ECO:0000259" key="5">
    <source>
        <dbReference type="PROSITE" id="PS50931"/>
    </source>
</evidence>
<dbReference type="PANTHER" id="PTHR30126">
    <property type="entry name" value="HTH-TYPE TRANSCRIPTIONAL REGULATOR"/>
    <property type="match status" value="1"/>
</dbReference>
<evidence type="ECO:0000256" key="4">
    <source>
        <dbReference type="ARBA" id="ARBA00023163"/>
    </source>
</evidence>
<gene>
    <name evidence="6" type="ORF">GCM10007894_12470</name>
</gene>
<dbReference type="RefSeq" id="WP_095499871.1">
    <property type="nucleotide sequence ID" value="NZ_BSPO01000002.1"/>
</dbReference>
<sequence>MAYSLEQLQAYVATVEQKGMAAAARHLGKHVSTLREQVNNLELDTGLTLFERLPKSLKVTAEGEQLYTYAKSLLKESGHFQAKVSSLLEGVPDSLVIGIDASVMSKELDRLIADILDSFPYMSMQVLQGDTIQVRDWLLRGEVDIGFMIGIINVPQHLQYTTAYKFEVTRVLPSNWKLPKDDNQRWLADRLQLSLSFIEDIGFADADVFSHRFLRCNNAQQMLNLIEQGVGWGHLPAFICGAAVERKAVQTFKGAREVFAEWPVDIAWQATKAINPAMQQFIDGALEFEDR</sequence>
<dbReference type="CDD" id="cd05466">
    <property type="entry name" value="PBP2_LTTR_substrate"/>
    <property type="match status" value="1"/>
</dbReference>
<name>A0AA37WY11_9GAMM</name>
<keyword evidence="3" id="KW-0238">DNA-binding</keyword>
<dbReference type="Pfam" id="PF03466">
    <property type="entry name" value="LysR_substrate"/>
    <property type="match status" value="1"/>
</dbReference>
<organism evidence="6 7">
    <name type="scientific">Paraferrimonas haliotis</name>
    <dbReference type="NCBI Taxonomy" id="2013866"/>
    <lineage>
        <taxon>Bacteria</taxon>
        <taxon>Pseudomonadati</taxon>
        <taxon>Pseudomonadota</taxon>
        <taxon>Gammaproteobacteria</taxon>
        <taxon>Alteromonadales</taxon>
        <taxon>Ferrimonadaceae</taxon>
        <taxon>Paraferrimonas</taxon>
    </lineage>
</organism>
<evidence type="ECO:0000256" key="3">
    <source>
        <dbReference type="ARBA" id="ARBA00023125"/>
    </source>
</evidence>
<protein>
    <submittedName>
        <fullName evidence="6">LysR family transcriptional regulator</fullName>
    </submittedName>
</protein>
<dbReference type="SUPFAM" id="SSF46785">
    <property type="entry name" value="Winged helix' DNA-binding domain"/>
    <property type="match status" value="1"/>
</dbReference>
<dbReference type="Gene3D" id="3.40.190.290">
    <property type="match status" value="1"/>
</dbReference>
<proteinExistence type="inferred from homology"/>
<evidence type="ECO:0000256" key="2">
    <source>
        <dbReference type="ARBA" id="ARBA00023015"/>
    </source>
</evidence>